<dbReference type="Pfam" id="PF13279">
    <property type="entry name" value="4HBT_2"/>
    <property type="match status" value="2"/>
</dbReference>
<accession>Q0AS52</accession>
<evidence type="ECO:0000313" key="1">
    <source>
        <dbReference type="EMBL" id="ABI64885.1"/>
    </source>
</evidence>
<dbReference type="RefSeq" id="WP_011642532.1">
    <property type="nucleotide sequence ID" value="NC_008347.1"/>
</dbReference>
<dbReference type="Gene3D" id="3.10.129.10">
    <property type="entry name" value="Hotdog Thioesterase"/>
    <property type="match status" value="2"/>
</dbReference>
<dbReference type="HOGENOM" id="CLU_868277_0_0_5"/>
<dbReference type="EMBL" id="CP000449">
    <property type="protein sequence ID" value="ABI64885.1"/>
    <property type="molecule type" value="Genomic_DNA"/>
</dbReference>
<reference evidence="1 2" key="1">
    <citation type="submission" date="2006-08" db="EMBL/GenBank/DDBJ databases">
        <title>Complete sequence of Maricaulis maris MCS10.</title>
        <authorList>
            <consortium name="US DOE Joint Genome Institute"/>
            <person name="Copeland A."/>
            <person name="Lucas S."/>
            <person name="Lapidus A."/>
            <person name="Barry K."/>
            <person name="Detter J.C."/>
            <person name="Glavina del Rio T."/>
            <person name="Hammon N."/>
            <person name="Israni S."/>
            <person name="Dalin E."/>
            <person name="Tice H."/>
            <person name="Pitluck S."/>
            <person name="Saunders E."/>
            <person name="Brettin T."/>
            <person name="Bruce D."/>
            <person name="Han C."/>
            <person name="Tapia R."/>
            <person name="Gilna P."/>
            <person name="Schmutz J."/>
            <person name="Larimer F."/>
            <person name="Land M."/>
            <person name="Hauser L."/>
            <person name="Kyrpides N."/>
            <person name="Mikhailova N."/>
            <person name="Viollier P."/>
            <person name="Stephens C."/>
            <person name="Richardson P."/>
        </authorList>
    </citation>
    <scope>NUCLEOTIDE SEQUENCE [LARGE SCALE GENOMIC DNA]</scope>
    <source>
        <strain evidence="1 2">MCS10</strain>
    </source>
</reference>
<gene>
    <name evidence="1" type="ordered locus">Mmar10_0592</name>
</gene>
<proteinExistence type="predicted"/>
<name>Q0AS52_MARMM</name>
<dbReference type="KEGG" id="mmr:Mmar10_0592"/>
<dbReference type="InterPro" id="IPR029069">
    <property type="entry name" value="HotDog_dom_sf"/>
</dbReference>
<sequence length="307" mass="33112">MIELWRGCVNAWECDELGHFNVRFYLARASEALANLAEAAGLNPVQRADALATIVPQTLHIRFLAEARPGAPLYIEGGFTDIDTASAGILLVMRHSGTGQPAASFRIRASHAAPDTLAPFDWPKRFADAARALTVETPDFATPRGLSATPGSRRASMSAADVLDLTTIGHGRLGQHEMDAFGWMRAEFLLGRVSDSVTNFASAFPEEWDMHAGEPSARIGSALLECVIHVHRWPRAGDGYAIRSGLKSAGAKVRNIVHWVLEPATGKPWWSMEGVAAPMDLDLRKLAEVDAETQAKVEAAVVPGLEA</sequence>
<dbReference type="SUPFAM" id="SSF54637">
    <property type="entry name" value="Thioesterase/thiol ester dehydrase-isomerase"/>
    <property type="match status" value="2"/>
</dbReference>
<dbReference type="eggNOG" id="COG0824">
    <property type="taxonomic scope" value="Bacteria"/>
</dbReference>
<evidence type="ECO:0000313" key="2">
    <source>
        <dbReference type="Proteomes" id="UP000001964"/>
    </source>
</evidence>
<dbReference type="Proteomes" id="UP000001964">
    <property type="component" value="Chromosome"/>
</dbReference>
<dbReference type="OrthoDB" id="7597365at2"/>
<dbReference type="STRING" id="394221.Mmar10_0592"/>
<protein>
    <recommendedName>
        <fullName evidence="3">Acyl-CoA thioester hydrolase</fullName>
    </recommendedName>
</protein>
<organism evidence="1 2">
    <name type="scientific">Maricaulis maris (strain MCS10)</name>
    <name type="common">Caulobacter maris</name>
    <dbReference type="NCBI Taxonomy" id="394221"/>
    <lineage>
        <taxon>Bacteria</taxon>
        <taxon>Pseudomonadati</taxon>
        <taxon>Pseudomonadota</taxon>
        <taxon>Alphaproteobacteria</taxon>
        <taxon>Maricaulales</taxon>
        <taxon>Maricaulaceae</taxon>
        <taxon>Maricaulis</taxon>
    </lineage>
</organism>
<evidence type="ECO:0008006" key="3">
    <source>
        <dbReference type="Google" id="ProtNLM"/>
    </source>
</evidence>
<keyword evidence="2" id="KW-1185">Reference proteome</keyword>
<dbReference type="AlphaFoldDB" id="Q0AS52"/>